<sequence length="911" mass="94046">MTKALARLICAAVLALVAGLTLAPPASAAPIDSDPTQVSSLCSTARSFDYQYLPVERWSGATQKIHVRSNGGITDFAPVQRQLQSVNFVIGDFLYGLTTKFVTWSTQFCPIQAVGGAVDSAAAQLGRALVNSSLVAGLLVCTLIVLLLQGFRNRDSAWMGRLGVKLLVVALFAIMVAGSTQSRGGGIAGDFTTPYQPGRGSPGWFATTIDRAVTELAAAPAAALSAQTIVDTVGSGDQLDCAPYLGALQEGYTEQAGRGGVIDSEAVPALTVSNLWQISGYNAWSVGQFGNKNLNGHSRVACRMLDRNAAIPVDVGSFVIDGAGAADNRSGASISNVMSRVPNPDVSLATAKSWIKPDAPAWRQLSGVEADKGWIAWATCVPRDGQLADITSKTGWKAPMGNAWLIADDAARANAETIDGSPKLNQACWAFFNADSATVDPIFDWGDGDKQLREHADQMPASVYDFISALHGTNQTAGGIASIGYVGSALGVAVIFGGLGLAILVVKIITLVMLFSVFFCMAVVLLPNADNSKLIRFTKEYFGLTLFTAFAVFVLAMIILFVKIIWLLLGAFTGGPNSLMTMLLGGLAPVLAAIALHRAFTSIGMPSPMTVNGAVGWGQAMAGGAAQGAVVAGAGRMSLGAKGLAAVGSRKLGGAAVGGVKSKLGLGKPNAATTGAEQKSEVTKPGAARSEPADVRPPSPEAVLADPNATPGAKRAAQRQRSEDQAALKAEQRELRAAAASPPPAEGIPELAERLAARQPAPPATSESEGRTTVSDRALDLSRAAKEAATHPVTATRQVARRVPRAALGTAAVVGAATVAGLPGVAVVGGAVAAKKTGAVVRRKLRERSEANQRALDAFRERSQAAGSRASGSGDRAGAGNGTDDWAEVVEDRDPFRTPPRSLGGQDPGDG</sequence>
<feature type="transmembrane region" description="Helical" evidence="2">
    <location>
        <begin position="581"/>
        <end position="600"/>
    </location>
</feature>
<feature type="transmembrane region" description="Helical" evidence="2">
    <location>
        <begin position="128"/>
        <end position="148"/>
    </location>
</feature>
<evidence type="ECO:0000256" key="3">
    <source>
        <dbReference type="SAM" id="SignalP"/>
    </source>
</evidence>
<evidence type="ECO:0000313" key="4">
    <source>
        <dbReference type="EMBL" id="GAA3630813.1"/>
    </source>
</evidence>
<feature type="compositionally biased region" description="Low complexity" evidence="1">
    <location>
        <begin position="864"/>
        <end position="874"/>
    </location>
</feature>
<feature type="region of interest" description="Disordered" evidence="1">
    <location>
        <begin position="663"/>
        <end position="803"/>
    </location>
</feature>
<evidence type="ECO:0000256" key="2">
    <source>
        <dbReference type="SAM" id="Phobius"/>
    </source>
</evidence>
<accession>A0ABP7AF84</accession>
<keyword evidence="2" id="KW-1133">Transmembrane helix</keyword>
<proteinExistence type="predicted"/>
<keyword evidence="5" id="KW-1185">Reference proteome</keyword>
<feature type="transmembrane region" description="Helical" evidence="2">
    <location>
        <begin position="511"/>
        <end position="529"/>
    </location>
</feature>
<keyword evidence="2" id="KW-0812">Transmembrane</keyword>
<feature type="signal peptide" evidence="3">
    <location>
        <begin position="1"/>
        <end position="28"/>
    </location>
</feature>
<comment type="caution">
    <text evidence="4">The sequence shown here is derived from an EMBL/GenBank/DDBJ whole genome shotgun (WGS) entry which is preliminary data.</text>
</comment>
<dbReference type="RefSeq" id="WP_344807245.1">
    <property type="nucleotide sequence ID" value="NZ_BAABAB010000027.1"/>
</dbReference>
<feature type="compositionally biased region" description="Basic and acidic residues" evidence="1">
    <location>
        <begin position="777"/>
        <end position="789"/>
    </location>
</feature>
<feature type="transmembrane region" description="Helical" evidence="2">
    <location>
        <begin position="541"/>
        <end position="569"/>
    </location>
</feature>
<reference evidence="5" key="1">
    <citation type="journal article" date="2019" name="Int. J. Syst. Evol. Microbiol.">
        <title>The Global Catalogue of Microorganisms (GCM) 10K type strain sequencing project: providing services to taxonomists for standard genome sequencing and annotation.</title>
        <authorList>
            <consortium name="The Broad Institute Genomics Platform"/>
            <consortium name="The Broad Institute Genome Sequencing Center for Infectious Disease"/>
            <person name="Wu L."/>
            <person name="Ma J."/>
        </authorList>
    </citation>
    <scope>NUCLEOTIDE SEQUENCE [LARGE SCALE GENOMIC DNA]</scope>
    <source>
        <strain evidence="5">JCM 16929</strain>
    </source>
</reference>
<dbReference type="Proteomes" id="UP001501490">
    <property type="component" value="Unassembled WGS sequence"/>
</dbReference>
<protein>
    <recommendedName>
        <fullName evidence="6">TrbL/VirB6 plasmid conjugal transfer protein</fullName>
    </recommendedName>
</protein>
<feature type="transmembrane region" description="Helical" evidence="2">
    <location>
        <begin position="160"/>
        <end position="178"/>
    </location>
</feature>
<dbReference type="EMBL" id="BAABAB010000027">
    <property type="protein sequence ID" value="GAA3630813.1"/>
    <property type="molecule type" value="Genomic_DNA"/>
</dbReference>
<feature type="compositionally biased region" description="Basic and acidic residues" evidence="1">
    <location>
        <begin position="720"/>
        <end position="736"/>
    </location>
</feature>
<feature type="chain" id="PRO_5046335654" description="TrbL/VirB6 plasmid conjugal transfer protein" evidence="3">
    <location>
        <begin position="29"/>
        <end position="911"/>
    </location>
</feature>
<name>A0ABP7AF84_9ACTN</name>
<evidence type="ECO:0000313" key="5">
    <source>
        <dbReference type="Proteomes" id="UP001501490"/>
    </source>
</evidence>
<evidence type="ECO:0000256" key="1">
    <source>
        <dbReference type="SAM" id="MobiDB-lite"/>
    </source>
</evidence>
<keyword evidence="3" id="KW-0732">Signal</keyword>
<organism evidence="4 5">
    <name type="scientific">Microlunatus ginsengisoli</name>
    <dbReference type="NCBI Taxonomy" id="363863"/>
    <lineage>
        <taxon>Bacteria</taxon>
        <taxon>Bacillati</taxon>
        <taxon>Actinomycetota</taxon>
        <taxon>Actinomycetes</taxon>
        <taxon>Propionibacteriales</taxon>
        <taxon>Propionibacteriaceae</taxon>
        <taxon>Microlunatus</taxon>
    </lineage>
</organism>
<gene>
    <name evidence="4" type="ORF">GCM10022236_36640</name>
</gene>
<feature type="transmembrane region" description="Helical" evidence="2">
    <location>
        <begin position="483"/>
        <end position="504"/>
    </location>
</feature>
<evidence type="ECO:0008006" key="6">
    <source>
        <dbReference type="Google" id="ProtNLM"/>
    </source>
</evidence>
<feature type="compositionally biased region" description="Basic and acidic residues" evidence="1">
    <location>
        <begin position="847"/>
        <end position="863"/>
    </location>
</feature>
<keyword evidence="2" id="KW-0472">Membrane</keyword>
<feature type="region of interest" description="Disordered" evidence="1">
    <location>
        <begin position="845"/>
        <end position="911"/>
    </location>
</feature>
<feature type="compositionally biased region" description="Polar residues" evidence="1">
    <location>
        <begin position="765"/>
        <end position="775"/>
    </location>
</feature>